<dbReference type="InterPro" id="IPR056304">
    <property type="entry name" value="Lip-like_C"/>
</dbReference>
<dbReference type="PANTHER" id="PTHR34043">
    <property type="entry name" value="ALPHA/BETA-HYDROLASES SUPERFAMILY PROTEIN"/>
    <property type="match status" value="1"/>
</dbReference>
<dbReference type="EMBL" id="JAUIQD010000004">
    <property type="protein sequence ID" value="KAK3353813.1"/>
    <property type="molecule type" value="Genomic_DNA"/>
</dbReference>
<reference evidence="7" key="2">
    <citation type="submission" date="2023-06" db="EMBL/GenBank/DDBJ databases">
        <authorList>
            <consortium name="Lawrence Berkeley National Laboratory"/>
            <person name="Haridas S."/>
            <person name="Hensen N."/>
            <person name="Bonometti L."/>
            <person name="Westerberg I."/>
            <person name="Brannstrom I.O."/>
            <person name="Guillou S."/>
            <person name="Cros-Aarteil S."/>
            <person name="Calhoun S."/>
            <person name="Kuo A."/>
            <person name="Mondo S."/>
            <person name="Pangilinan J."/>
            <person name="Riley R."/>
            <person name="Labutti K."/>
            <person name="Andreopoulos B."/>
            <person name="Lipzen A."/>
            <person name="Chen C."/>
            <person name="Yanf M."/>
            <person name="Daum C."/>
            <person name="Ng V."/>
            <person name="Clum A."/>
            <person name="Steindorff A."/>
            <person name="Ohm R."/>
            <person name="Martin F."/>
            <person name="Silar P."/>
            <person name="Natvig D."/>
            <person name="Lalanne C."/>
            <person name="Gautier V."/>
            <person name="Ament-Velasquez S.L."/>
            <person name="Kruys A."/>
            <person name="Hutchinson M.I."/>
            <person name="Powell A.J."/>
            <person name="Barry K."/>
            <person name="Miller A.N."/>
            <person name="Grigoriev I.V."/>
            <person name="Debuchy R."/>
            <person name="Gladieux P."/>
            <person name="Thoren M.H."/>
            <person name="Johannesson H."/>
        </authorList>
    </citation>
    <scope>NUCLEOTIDE SEQUENCE</scope>
    <source>
        <strain evidence="7">CBS 955.72</strain>
    </source>
</reference>
<evidence type="ECO:0000256" key="2">
    <source>
        <dbReference type="ARBA" id="ARBA00022525"/>
    </source>
</evidence>
<dbReference type="Proteomes" id="UP001275084">
    <property type="component" value="Unassembled WGS sequence"/>
</dbReference>
<dbReference type="SUPFAM" id="SSF53474">
    <property type="entry name" value="alpha/beta-Hydrolases"/>
    <property type="match status" value="1"/>
</dbReference>
<gene>
    <name evidence="7" type="ORF">B0T25DRAFT_545418</name>
</gene>
<evidence type="ECO:0000256" key="3">
    <source>
        <dbReference type="ARBA" id="ARBA00022729"/>
    </source>
</evidence>
<sequence>MSNTASQNVDPAVVGVRAENAGILTLQAVVQDIRLKFPTASKQTPIVLVPGFSGWGRPLLGAVNYFGGFSDLALTLAAEGYPVIQVRLSPISSNKERACEIFEQLTNINGATGFDTPGTTPPTLIPVNYGALQITAVTPPPPPAQTWQAVVYGNLPAGWAWSAQNRVIFICHSQGGNSVRQLLHYMSGRAPQDLAQFGAVDKQAWVKAVITLGTPHRGTTITQAVQGILQANPNLEDAAVDFVTSCSFANRQDRVFDLGLDHWGFTRLGQQDTFDTMRQRIRPHVIAWLNGTDNGIHDNSIAGAGTLNSNTAAYDSPPTYFLTMSFCATTPFPNRTLTTQDVREFLQLLPLGGVANFIGLPWLISSFLSWGNWRGATPPLRSVLAWMTDVANRHLGALGYFSRIPRPGPQVPRHDMLPIIAPFAYAIGGINVPGEDREPNDGVVNTMSMDGPQGRVRAAAPGSFAAELNQVNPQTTAWGPFWHFGSNAAIDHADQLGIFTDASVNAEVGAMYELFAELADRIP</sequence>
<feature type="domain" description="Lipase-like C-terminal" evidence="6">
    <location>
        <begin position="161"/>
        <end position="313"/>
    </location>
</feature>
<keyword evidence="5" id="KW-0443">Lipid metabolism</keyword>
<comment type="subcellular location">
    <subcellularLocation>
        <location evidence="1">Secreted</location>
    </subcellularLocation>
</comment>
<keyword evidence="2" id="KW-0964">Secreted</keyword>
<protein>
    <submittedName>
        <fullName evidence="7">Alpha/Beta hydrolase protein</fullName>
    </submittedName>
</protein>
<reference evidence="7" key="1">
    <citation type="journal article" date="2023" name="Mol. Phylogenet. Evol.">
        <title>Genome-scale phylogeny and comparative genomics of the fungal order Sordariales.</title>
        <authorList>
            <person name="Hensen N."/>
            <person name="Bonometti L."/>
            <person name="Westerberg I."/>
            <person name="Brannstrom I.O."/>
            <person name="Guillou S."/>
            <person name="Cros-Aarteil S."/>
            <person name="Calhoun S."/>
            <person name="Haridas S."/>
            <person name="Kuo A."/>
            <person name="Mondo S."/>
            <person name="Pangilinan J."/>
            <person name="Riley R."/>
            <person name="LaButti K."/>
            <person name="Andreopoulos B."/>
            <person name="Lipzen A."/>
            <person name="Chen C."/>
            <person name="Yan M."/>
            <person name="Daum C."/>
            <person name="Ng V."/>
            <person name="Clum A."/>
            <person name="Steindorff A."/>
            <person name="Ohm R.A."/>
            <person name="Martin F."/>
            <person name="Silar P."/>
            <person name="Natvig D.O."/>
            <person name="Lalanne C."/>
            <person name="Gautier V."/>
            <person name="Ament-Velasquez S.L."/>
            <person name="Kruys A."/>
            <person name="Hutchinson M.I."/>
            <person name="Powell A.J."/>
            <person name="Barry K."/>
            <person name="Miller A.N."/>
            <person name="Grigoriev I.V."/>
            <person name="Debuchy R."/>
            <person name="Gladieux P."/>
            <person name="Hiltunen Thoren M."/>
            <person name="Johannesson H."/>
        </authorList>
    </citation>
    <scope>NUCLEOTIDE SEQUENCE</scope>
    <source>
        <strain evidence="7">CBS 955.72</strain>
    </source>
</reference>
<dbReference type="PANTHER" id="PTHR34043:SF3">
    <property type="entry name" value="ALPHA_BETA-HYDROLASES SUPERFAMILY PROTEIN"/>
    <property type="match status" value="1"/>
</dbReference>
<dbReference type="GO" id="GO:0016787">
    <property type="term" value="F:hydrolase activity"/>
    <property type="evidence" value="ECO:0007669"/>
    <property type="project" value="UniProtKB-KW"/>
</dbReference>
<evidence type="ECO:0000313" key="7">
    <source>
        <dbReference type="EMBL" id="KAK3353813.1"/>
    </source>
</evidence>
<dbReference type="GO" id="GO:0005576">
    <property type="term" value="C:extracellular region"/>
    <property type="evidence" value="ECO:0007669"/>
    <property type="project" value="UniProtKB-SubCell"/>
</dbReference>
<comment type="caution">
    <text evidence="7">The sequence shown here is derived from an EMBL/GenBank/DDBJ whole genome shotgun (WGS) entry which is preliminary data.</text>
</comment>
<proteinExistence type="predicted"/>
<evidence type="ECO:0000259" key="6">
    <source>
        <dbReference type="Pfam" id="PF24708"/>
    </source>
</evidence>
<keyword evidence="4 7" id="KW-0378">Hydrolase</keyword>
<name>A0AAJ0MEU7_9PEZI</name>
<dbReference type="InterPro" id="IPR029058">
    <property type="entry name" value="AB_hydrolase_fold"/>
</dbReference>
<evidence type="ECO:0000256" key="4">
    <source>
        <dbReference type="ARBA" id="ARBA00022801"/>
    </source>
</evidence>
<evidence type="ECO:0000256" key="1">
    <source>
        <dbReference type="ARBA" id="ARBA00004613"/>
    </source>
</evidence>
<accession>A0AAJ0MEU7</accession>
<evidence type="ECO:0000313" key="8">
    <source>
        <dbReference type="Proteomes" id="UP001275084"/>
    </source>
</evidence>
<dbReference type="Pfam" id="PF24708">
    <property type="entry name" value="Lip_C"/>
    <property type="match status" value="1"/>
</dbReference>
<dbReference type="Gene3D" id="3.40.50.1820">
    <property type="entry name" value="alpha/beta hydrolase"/>
    <property type="match status" value="1"/>
</dbReference>
<evidence type="ECO:0000256" key="5">
    <source>
        <dbReference type="ARBA" id="ARBA00023098"/>
    </source>
</evidence>
<organism evidence="7 8">
    <name type="scientific">Lasiosphaeria hispida</name>
    <dbReference type="NCBI Taxonomy" id="260671"/>
    <lineage>
        <taxon>Eukaryota</taxon>
        <taxon>Fungi</taxon>
        <taxon>Dikarya</taxon>
        <taxon>Ascomycota</taxon>
        <taxon>Pezizomycotina</taxon>
        <taxon>Sordariomycetes</taxon>
        <taxon>Sordariomycetidae</taxon>
        <taxon>Sordariales</taxon>
        <taxon>Lasiosphaeriaceae</taxon>
        <taxon>Lasiosphaeria</taxon>
    </lineage>
</organism>
<dbReference type="AlphaFoldDB" id="A0AAJ0MEU7"/>
<keyword evidence="3" id="KW-0732">Signal</keyword>
<keyword evidence="8" id="KW-1185">Reference proteome</keyword>
<dbReference type="GO" id="GO:0006629">
    <property type="term" value="P:lipid metabolic process"/>
    <property type="evidence" value="ECO:0007669"/>
    <property type="project" value="UniProtKB-KW"/>
</dbReference>